<gene>
    <name evidence="5" type="ORF">OKJ99_13435</name>
</gene>
<dbReference type="InterPro" id="IPR000524">
    <property type="entry name" value="Tscrpt_reg_HTH_GntR"/>
</dbReference>
<dbReference type="EMBL" id="JAOZYC010000094">
    <property type="protein sequence ID" value="MEB8338502.1"/>
    <property type="molecule type" value="Genomic_DNA"/>
</dbReference>
<dbReference type="InterPro" id="IPR011711">
    <property type="entry name" value="GntR_C"/>
</dbReference>
<proteinExistence type="predicted"/>
<keyword evidence="6" id="KW-1185">Reference proteome</keyword>
<dbReference type="RefSeq" id="WP_326016297.1">
    <property type="nucleotide sequence ID" value="NZ_JAOZYC010000094.1"/>
</dbReference>
<organism evidence="5 6">
    <name type="scientific">Streptomyces endophyticus</name>
    <dbReference type="NCBI Taxonomy" id="714166"/>
    <lineage>
        <taxon>Bacteria</taxon>
        <taxon>Bacillati</taxon>
        <taxon>Actinomycetota</taxon>
        <taxon>Actinomycetes</taxon>
        <taxon>Kitasatosporales</taxon>
        <taxon>Streptomycetaceae</taxon>
        <taxon>Streptomyces</taxon>
    </lineage>
</organism>
<dbReference type="SUPFAM" id="SSF48008">
    <property type="entry name" value="GntR ligand-binding domain-like"/>
    <property type="match status" value="1"/>
</dbReference>
<keyword evidence="1" id="KW-0805">Transcription regulation</keyword>
<accession>A0ABU6F6P6</accession>
<name>A0ABU6F6P6_9ACTN</name>
<dbReference type="PRINTS" id="PR00035">
    <property type="entry name" value="HTHGNTR"/>
</dbReference>
<dbReference type="Proteomes" id="UP001354931">
    <property type="component" value="Unassembled WGS sequence"/>
</dbReference>
<evidence type="ECO:0000313" key="5">
    <source>
        <dbReference type="EMBL" id="MEB8338502.1"/>
    </source>
</evidence>
<dbReference type="SMART" id="SM00895">
    <property type="entry name" value="FCD"/>
    <property type="match status" value="1"/>
</dbReference>
<protein>
    <submittedName>
        <fullName evidence="5">GntR family transcriptional regulator</fullName>
    </submittedName>
</protein>
<dbReference type="InterPro" id="IPR036390">
    <property type="entry name" value="WH_DNA-bd_sf"/>
</dbReference>
<evidence type="ECO:0000256" key="2">
    <source>
        <dbReference type="ARBA" id="ARBA00023125"/>
    </source>
</evidence>
<keyword evidence="3" id="KW-0804">Transcription</keyword>
<dbReference type="SMART" id="SM00345">
    <property type="entry name" value="HTH_GNTR"/>
    <property type="match status" value="1"/>
</dbReference>
<dbReference type="InterPro" id="IPR036388">
    <property type="entry name" value="WH-like_DNA-bd_sf"/>
</dbReference>
<dbReference type="PANTHER" id="PTHR43537:SF5">
    <property type="entry name" value="UXU OPERON TRANSCRIPTIONAL REGULATOR"/>
    <property type="match status" value="1"/>
</dbReference>
<dbReference type="InterPro" id="IPR008920">
    <property type="entry name" value="TF_FadR/GntR_C"/>
</dbReference>
<dbReference type="Pfam" id="PF00392">
    <property type="entry name" value="GntR"/>
    <property type="match status" value="1"/>
</dbReference>
<evidence type="ECO:0000256" key="3">
    <source>
        <dbReference type="ARBA" id="ARBA00023163"/>
    </source>
</evidence>
<comment type="caution">
    <text evidence="5">The sequence shown here is derived from an EMBL/GenBank/DDBJ whole genome shotgun (WGS) entry which is preliminary data.</text>
</comment>
<dbReference type="Pfam" id="PF07729">
    <property type="entry name" value="FCD"/>
    <property type="match status" value="1"/>
</dbReference>
<evidence type="ECO:0000313" key="6">
    <source>
        <dbReference type="Proteomes" id="UP001354931"/>
    </source>
</evidence>
<dbReference type="PROSITE" id="PS50949">
    <property type="entry name" value="HTH_GNTR"/>
    <property type="match status" value="1"/>
</dbReference>
<dbReference type="Gene3D" id="1.10.10.10">
    <property type="entry name" value="Winged helix-like DNA-binding domain superfamily/Winged helix DNA-binding domain"/>
    <property type="match status" value="1"/>
</dbReference>
<dbReference type="SUPFAM" id="SSF46785">
    <property type="entry name" value="Winged helix' DNA-binding domain"/>
    <property type="match status" value="1"/>
</dbReference>
<dbReference type="CDD" id="cd07377">
    <property type="entry name" value="WHTH_GntR"/>
    <property type="match status" value="1"/>
</dbReference>
<evidence type="ECO:0000256" key="1">
    <source>
        <dbReference type="ARBA" id="ARBA00023015"/>
    </source>
</evidence>
<evidence type="ECO:0000259" key="4">
    <source>
        <dbReference type="PROSITE" id="PS50949"/>
    </source>
</evidence>
<keyword evidence="2" id="KW-0238">DNA-binding</keyword>
<feature type="domain" description="HTH gntR-type" evidence="4">
    <location>
        <begin position="14"/>
        <end position="81"/>
    </location>
</feature>
<reference evidence="5 6" key="1">
    <citation type="submission" date="2022-10" db="EMBL/GenBank/DDBJ databases">
        <authorList>
            <person name="Xie J."/>
            <person name="Shen N."/>
        </authorList>
    </citation>
    <scope>NUCLEOTIDE SEQUENCE [LARGE SCALE GENOMIC DNA]</scope>
    <source>
        <strain evidence="5 6">YIM65594</strain>
    </source>
</reference>
<dbReference type="Gene3D" id="1.20.120.530">
    <property type="entry name" value="GntR ligand-binding domain-like"/>
    <property type="match status" value="1"/>
</dbReference>
<sequence length="225" mass="25164">MTAQTGAERLDAVSGAVAQVVEELRAMLFARDLTPGSPVRQEALAARLGVSRAPVREALRVLASEGVLDHVRNVGYRVKVLTAAEFEQTYLMRRVLEAEVLRRLPPFPTPALQRLSAVNEQIAEASARGDLTAMARLNSDFHFRMFTASGLDLVVAELRRVWQLSDGYRAYLLHDPISQKRIVDEHAEMVEALRVRDHERLVSLMDHHRDGTRPQLEAVFTPPPA</sequence>
<dbReference type="PANTHER" id="PTHR43537">
    <property type="entry name" value="TRANSCRIPTIONAL REGULATOR, GNTR FAMILY"/>
    <property type="match status" value="1"/>
</dbReference>